<sequence>MRKKTARSPAALLGLGLLGFLEGSLLEHLLAWHHLGLFEAAAVLATRFAPGLFHPAHRVRDRF</sequence>
<dbReference type="Proteomes" id="UP000265715">
    <property type="component" value="Unassembled WGS sequence"/>
</dbReference>
<gene>
    <name evidence="1" type="ORF">Mterra_02850</name>
</gene>
<organism evidence="1 2">
    <name type="scientific">Calidithermus terrae</name>
    <dbReference type="NCBI Taxonomy" id="1408545"/>
    <lineage>
        <taxon>Bacteria</taxon>
        <taxon>Thermotogati</taxon>
        <taxon>Deinococcota</taxon>
        <taxon>Deinococci</taxon>
        <taxon>Thermales</taxon>
        <taxon>Thermaceae</taxon>
        <taxon>Calidithermus</taxon>
    </lineage>
</organism>
<accession>A0A399ECE2</accession>
<evidence type="ECO:0000313" key="1">
    <source>
        <dbReference type="EMBL" id="RIH82005.1"/>
    </source>
</evidence>
<reference evidence="1 2" key="1">
    <citation type="submission" date="2018-08" db="EMBL/GenBank/DDBJ databases">
        <title>Meiothermus terrae DSM 26712 genome sequencing project.</title>
        <authorList>
            <person name="Da Costa M.S."/>
            <person name="Albuquerque L."/>
            <person name="Raposo P."/>
            <person name="Froufe H.J.C."/>
            <person name="Barroso C.S."/>
            <person name="Egas C."/>
        </authorList>
    </citation>
    <scope>NUCLEOTIDE SEQUENCE [LARGE SCALE GENOMIC DNA]</scope>
    <source>
        <strain evidence="1 2">DSM 26712</strain>
    </source>
</reference>
<name>A0A399ECE2_9DEIN</name>
<protein>
    <submittedName>
        <fullName evidence="1">Uncharacterized protein</fullName>
    </submittedName>
</protein>
<dbReference type="EMBL" id="QXDL01000138">
    <property type="protein sequence ID" value="RIH82005.1"/>
    <property type="molecule type" value="Genomic_DNA"/>
</dbReference>
<evidence type="ECO:0000313" key="2">
    <source>
        <dbReference type="Proteomes" id="UP000265715"/>
    </source>
</evidence>
<proteinExistence type="predicted"/>
<dbReference type="AlphaFoldDB" id="A0A399ECE2"/>
<comment type="caution">
    <text evidence="1">The sequence shown here is derived from an EMBL/GenBank/DDBJ whole genome shotgun (WGS) entry which is preliminary data.</text>
</comment>
<dbReference type="RefSeq" id="WP_119315831.1">
    <property type="nucleotide sequence ID" value="NZ_QXDL01000138.1"/>
</dbReference>
<keyword evidence="2" id="KW-1185">Reference proteome</keyword>